<dbReference type="InterPro" id="IPR053959">
    <property type="entry name" value="YvlB/LiaX_N"/>
</dbReference>
<sequence>MSEERMKILKMIEQGDISAEEGARLLESVNEPDKTYTWKSFLGDAVDRVKKGDFDLSFGNTIDFGEVTEVDATSFEDMDIHINNGSVRILTHEKDTVKAEYEVKMYQSSSEEEAKQRFREEVRLDTSADLLRLSSPSNKIKVSATLYVPDRAYAFVKTKVFNGRVDLSALRAEQVETKTTNGAVTLSEVHGEKANVETGNGSVDFQNCSFSRCDARTINGKVAASGSFVKLDLSTVSGGINVSGQDHRAERGFFKTSTGSINVQLPEEKRIEGNLASAFGKLSCKLDNYKLLSDKNDWLTKELKFTAREDYETVYYVDADAKSGSVTVY</sequence>
<dbReference type="PANTHER" id="PTHR34094">
    <property type="match status" value="1"/>
</dbReference>
<protein>
    <submittedName>
        <fullName evidence="3">DUF4097 and DUF4098 domain-containing protein YvlB</fullName>
    </submittedName>
</protein>
<organism evidence="3 4">
    <name type="scientific">Salimicrobium album</name>
    <dbReference type="NCBI Taxonomy" id="50717"/>
    <lineage>
        <taxon>Bacteria</taxon>
        <taxon>Bacillati</taxon>
        <taxon>Bacillota</taxon>
        <taxon>Bacilli</taxon>
        <taxon>Bacillales</taxon>
        <taxon>Bacillaceae</taxon>
        <taxon>Salimicrobium</taxon>
    </lineage>
</organism>
<accession>A0A1H3G5B0</accession>
<evidence type="ECO:0000259" key="2">
    <source>
        <dbReference type="Pfam" id="PF22746"/>
    </source>
</evidence>
<dbReference type="Pfam" id="PF13349">
    <property type="entry name" value="DUF4097"/>
    <property type="match status" value="1"/>
</dbReference>
<dbReference type="Proteomes" id="UP000198647">
    <property type="component" value="Unassembled WGS sequence"/>
</dbReference>
<feature type="domain" description="YvlB/LiaX N-terminal" evidence="2">
    <location>
        <begin position="3"/>
        <end position="33"/>
    </location>
</feature>
<comment type="caution">
    <text evidence="3">The sequence shown here is derived from an EMBL/GenBank/DDBJ whole genome shotgun (WGS) entry which is preliminary data.</text>
</comment>
<reference evidence="3 4" key="1">
    <citation type="submission" date="2016-10" db="EMBL/GenBank/DDBJ databases">
        <authorList>
            <person name="Varghese N."/>
            <person name="Submissions S."/>
        </authorList>
    </citation>
    <scope>NUCLEOTIDE SEQUENCE [LARGE SCALE GENOMIC DNA]</scope>
    <source>
        <strain evidence="3 4">DSM 20748</strain>
    </source>
</reference>
<evidence type="ECO:0000259" key="1">
    <source>
        <dbReference type="Pfam" id="PF13349"/>
    </source>
</evidence>
<gene>
    <name evidence="3" type="ORF">SAMN04488081_1804</name>
</gene>
<dbReference type="PANTHER" id="PTHR34094:SF1">
    <property type="entry name" value="PROTEIN FAM185A"/>
    <property type="match status" value="1"/>
</dbReference>
<feature type="domain" description="DUF4097" evidence="1">
    <location>
        <begin position="76"/>
        <end position="327"/>
    </location>
</feature>
<dbReference type="EMBL" id="FNOS01000004">
    <property type="protein sequence ID" value="SDX98250.1"/>
    <property type="molecule type" value="Genomic_DNA"/>
</dbReference>
<dbReference type="InterPro" id="IPR025164">
    <property type="entry name" value="Toastrack_DUF4097"/>
</dbReference>
<dbReference type="RefSeq" id="WP_093107278.1">
    <property type="nucleotide sequence ID" value="NZ_FNOS01000004.1"/>
</dbReference>
<evidence type="ECO:0000313" key="3">
    <source>
        <dbReference type="EMBL" id="SDX98250.1"/>
    </source>
</evidence>
<proteinExistence type="predicted"/>
<dbReference type="Pfam" id="PF22746">
    <property type="entry name" value="SHOCT-like_DUF2089-C"/>
    <property type="match status" value="1"/>
</dbReference>
<evidence type="ECO:0000313" key="4">
    <source>
        <dbReference type="Proteomes" id="UP000198647"/>
    </source>
</evidence>
<keyword evidence="4" id="KW-1185">Reference proteome</keyword>
<name>A0A1H3G5B0_9BACI</name>